<proteinExistence type="predicted"/>
<organism evidence="1">
    <name type="scientific">Lepeophtheirus salmonis</name>
    <name type="common">Salmon louse</name>
    <name type="synonym">Caligus salmonis</name>
    <dbReference type="NCBI Taxonomy" id="72036"/>
    <lineage>
        <taxon>Eukaryota</taxon>
        <taxon>Metazoa</taxon>
        <taxon>Ecdysozoa</taxon>
        <taxon>Arthropoda</taxon>
        <taxon>Crustacea</taxon>
        <taxon>Multicrustacea</taxon>
        <taxon>Hexanauplia</taxon>
        <taxon>Copepoda</taxon>
        <taxon>Siphonostomatoida</taxon>
        <taxon>Caligidae</taxon>
        <taxon>Lepeophtheirus</taxon>
    </lineage>
</organism>
<name>A0A0K2T8Q2_LEPSM</name>
<accession>A0A0K2T8Q2</accession>
<protein>
    <submittedName>
        <fullName evidence="1">Uncharacterized protein</fullName>
    </submittedName>
</protein>
<sequence length="71" mass="8367">MRTKNLWSMQCSCKGHKISMTNSLLSYFPFPLQFEFKNVFKKLSSEYKLCSNLPFIITINPLQTIIINYIL</sequence>
<dbReference type="EMBL" id="HACA01005108">
    <property type="protein sequence ID" value="CDW22469.1"/>
    <property type="molecule type" value="Transcribed_RNA"/>
</dbReference>
<evidence type="ECO:0000313" key="1">
    <source>
        <dbReference type="EMBL" id="CDW22469.1"/>
    </source>
</evidence>
<dbReference type="AlphaFoldDB" id="A0A0K2T8Q2"/>
<reference evidence="1" key="1">
    <citation type="submission" date="2014-05" db="EMBL/GenBank/DDBJ databases">
        <authorList>
            <person name="Chronopoulou M."/>
        </authorList>
    </citation>
    <scope>NUCLEOTIDE SEQUENCE</scope>
    <source>
        <tissue evidence="1">Whole organism</tissue>
    </source>
</reference>